<keyword evidence="3" id="KW-0804">Transcription</keyword>
<proteinExistence type="predicted"/>
<evidence type="ECO:0000256" key="3">
    <source>
        <dbReference type="ARBA" id="ARBA00023163"/>
    </source>
</evidence>
<dbReference type="InterPro" id="IPR016177">
    <property type="entry name" value="DNA-bd_dom_sf"/>
</dbReference>
<name>A0A2P6TQI4_CHLSO</name>
<feature type="region of interest" description="Disordered" evidence="4">
    <location>
        <begin position="123"/>
        <end position="237"/>
    </location>
</feature>
<comment type="caution">
    <text evidence="5">The sequence shown here is derived from an EMBL/GenBank/DDBJ whole genome shotgun (WGS) entry which is preliminary data.</text>
</comment>
<keyword evidence="2" id="KW-0805">Transcription regulation</keyword>
<sequence>MRQLPAADRRTLLRLMSDECYQQTKLGAAFPPSKQQRSGQFWLLAAAYLEQPVLSVVLAGACLRAEADALRLQQRQRQRQRQEREAVLPSVPGAAARRQPQVAAATTDTAAAAERALLMPAVETAAAGGSSDGSKRRRKDKEERLRRKAEAAEAAAAAERGSSGPAQAPPGAAELPQRLAKKRRRQKVGSGDTRSPPAALPSTPALAAAAEEQQPAKKKRRREAGSNQPAEAGKGEEFRNVNFPQLLEDAALEQQLRGLADVPALKAFLATWLAQQWPQLEAAMLAGRAAALDRYIAANSKRRGVYRHGAGWQASIGLQGKTCGLGTFPTEEEAGVVRDIASVWRSLHFRSTKASQLYNQPQLRLWEDAALVTSLRGVQSSAQLQSFLKAWAEQHLPAVVARLA</sequence>
<evidence type="ECO:0000256" key="4">
    <source>
        <dbReference type="SAM" id="MobiDB-lite"/>
    </source>
</evidence>
<keyword evidence="6" id="KW-1185">Reference proteome</keyword>
<feature type="compositionally biased region" description="Low complexity" evidence="4">
    <location>
        <begin position="94"/>
        <end position="108"/>
    </location>
</feature>
<accession>A0A2P6TQI4</accession>
<protein>
    <submittedName>
        <fullName evidence="5">Uncharacterized protein</fullName>
    </submittedName>
</protein>
<dbReference type="OrthoDB" id="10631344at2759"/>
<evidence type="ECO:0000256" key="2">
    <source>
        <dbReference type="ARBA" id="ARBA00023015"/>
    </source>
</evidence>
<dbReference type="AlphaFoldDB" id="A0A2P6TQI4"/>
<dbReference type="GO" id="GO:0005634">
    <property type="term" value="C:nucleus"/>
    <property type="evidence" value="ECO:0007669"/>
    <property type="project" value="UniProtKB-SubCell"/>
</dbReference>
<feature type="compositionally biased region" description="Basic and acidic residues" evidence="4">
    <location>
        <begin position="140"/>
        <end position="151"/>
    </location>
</feature>
<evidence type="ECO:0000313" key="6">
    <source>
        <dbReference type="Proteomes" id="UP000239899"/>
    </source>
</evidence>
<dbReference type="GO" id="GO:0003677">
    <property type="term" value="F:DNA binding"/>
    <property type="evidence" value="ECO:0007669"/>
    <property type="project" value="InterPro"/>
</dbReference>
<dbReference type="SUPFAM" id="SSF54171">
    <property type="entry name" value="DNA-binding domain"/>
    <property type="match status" value="1"/>
</dbReference>
<dbReference type="Proteomes" id="UP000239899">
    <property type="component" value="Unassembled WGS sequence"/>
</dbReference>
<feature type="region of interest" description="Disordered" evidence="4">
    <location>
        <begin position="76"/>
        <end position="108"/>
    </location>
</feature>
<dbReference type="EMBL" id="LHPG02000009">
    <property type="protein sequence ID" value="PRW56295.1"/>
    <property type="molecule type" value="Genomic_DNA"/>
</dbReference>
<feature type="compositionally biased region" description="Low complexity" evidence="4">
    <location>
        <begin position="152"/>
        <end position="173"/>
    </location>
</feature>
<gene>
    <name evidence="5" type="ORF">C2E21_4871</name>
</gene>
<reference evidence="5 6" key="1">
    <citation type="journal article" date="2018" name="Plant J.">
        <title>Genome sequences of Chlorella sorokiniana UTEX 1602 and Micractinium conductrix SAG 241.80: implications to maltose excretion by a green alga.</title>
        <authorList>
            <person name="Arriola M.B."/>
            <person name="Velmurugan N."/>
            <person name="Zhang Y."/>
            <person name="Plunkett M.H."/>
            <person name="Hondzo H."/>
            <person name="Barney B.M."/>
        </authorList>
    </citation>
    <scope>NUCLEOTIDE SEQUENCE [LARGE SCALE GENOMIC DNA]</scope>
    <source>
        <strain evidence="6">UTEX 1602</strain>
    </source>
</reference>
<feature type="compositionally biased region" description="Low complexity" evidence="4">
    <location>
        <begin position="193"/>
        <end position="213"/>
    </location>
</feature>
<comment type="subcellular location">
    <subcellularLocation>
        <location evidence="1">Nucleus</location>
    </subcellularLocation>
</comment>
<evidence type="ECO:0000256" key="1">
    <source>
        <dbReference type="ARBA" id="ARBA00004123"/>
    </source>
</evidence>
<evidence type="ECO:0000313" key="5">
    <source>
        <dbReference type="EMBL" id="PRW56295.1"/>
    </source>
</evidence>
<organism evidence="5 6">
    <name type="scientific">Chlorella sorokiniana</name>
    <name type="common">Freshwater green alga</name>
    <dbReference type="NCBI Taxonomy" id="3076"/>
    <lineage>
        <taxon>Eukaryota</taxon>
        <taxon>Viridiplantae</taxon>
        <taxon>Chlorophyta</taxon>
        <taxon>core chlorophytes</taxon>
        <taxon>Trebouxiophyceae</taxon>
        <taxon>Chlorellales</taxon>
        <taxon>Chlorellaceae</taxon>
        <taxon>Chlorella clade</taxon>
        <taxon>Chlorella</taxon>
    </lineage>
</organism>